<reference evidence="1" key="1">
    <citation type="journal article" date="2021" name="Proc. Natl. Acad. Sci. U.S.A.">
        <title>A Catalog of Tens of Thousands of Viruses from Human Metagenomes Reveals Hidden Associations with Chronic Diseases.</title>
        <authorList>
            <person name="Tisza M.J."/>
            <person name="Buck C.B."/>
        </authorList>
    </citation>
    <scope>NUCLEOTIDE SEQUENCE</scope>
    <source>
        <strain evidence="1">CtjfQ5</strain>
    </source>
</reference>
<sequence>MFFATPKLPRALLHILTVSNRTFVRDPAAGGQSRPVDEPVTSFWGIVMPLSNLDLKRLPEGSYTYNSQKLYTDDPVEIKPGQVILDTYDGQKYTVSQELSHNSIHPMVRYIVEGVKK</sequence>
<protein>
    <submittedName>
        <fullName evidence="1">Uncharacterized protein</fullName>
    </submittedName>
</protein>
<evidence type="ECO:0000313" key="1">
    <source>
        <dbReference type="EMBL" id="DAD66259.1"/>
    </source>
</evidence>
<organism evidence="1">
    <name type="scientific">Siphoviridae sp. ctjfQ5</name>
    <dbReference type="NCBI Taxonomy" id="2823594"/>
    <lineage>
        <taxon>Viruses</taxon>
        <taxon>Duplodnaviria</taxon>
        <taxon>Heunggongvirae</taxon>
        <taxon>Uroviricota</taxon>
        <taxon>Caudoviricetes</taxon>
    </lineage>
</organism>
<accession>A0A8S5L8K3</accession>
<proteinExistence type="predicted"/>
<dbReference type="EMBL" id="BK014655">
    <property type="protein sequence ID" value="DAD66259.1"/>
    <property type="molecule type" value="Genomic_DNA"/>
</dbReference>
<name>A0A8S5L8K3_9CAUD</name>